<proteinExistence type="predicted"/>
<dbReference type="RefSeq" id="XP_012653534.1">
    <property type="nucleotide sequence ID" value="XM_012798080.1"/>
</dbReference>
<organism evidence="1 2">
    <name type="scientific">Tetrahymena thermophila (strain SB210)</name>
    <dbReference type="NCBI Taxonomy" id="312017"/>
    <lineage>
        <taxon>Eukaryota</taxon>
        <taxon>Sar</taxon>
        <taxon>Alveolata</taxon>
        <taxon>Ciliophora</taxon>
        <taxon>Intramacronucleata</taxon>
        <taxon>Oligohymenophorea</taxon>
        <taxon>Hymenostomatida</taxon>
        <taxon>Tetrahymenina</taxon>
        <taxon>Tetrahymenidae</taxon>
        <taxon>Tetrahymena</taxon>
    </lineage>
</organism>
<sequence>MQDNLDFSCFLTTLKELSLIKSAQLQLTLEDQFTEQLIIFAKQDQMISLKICNSFEDKWVNVEQLVQLFIKWIQSNKLDSYKKESLKVEILHTNKLKNYAIQKVIINSLTYLFLDKIDSYDPYKTNIDIWYHYKMTIIQLCMLNKIVKKYIPLLPQLVIYDLYEDY</sequence>
<keyword evidence="2" id="KW-1185">Reference proteome</keyword>
<name>W7X988_TETTS</name>
<dbReference type="AlphaFoldDB" id="W7X988"/>
<dbReference type="EMBL" id="GG662661">
    <property type="protein sequence ID" value="EWS73912.1"/>
    <property type="molecule type" value="Genomic_DNA"/>
</dbReference>
<dbReference type="Proteomes" id="UP000009168">
    <property type="component" value="Unassembled WGS sequence"/>
</dbReference>
<protein>
    <submittedName>
        <fullName evidence="1">Uncharacterized protein</fullName>
    </submittedName>
</protein>
<dbReference type="GeneID" id="24439837"/>
<evidence type="ECO:0000313" key="1">
    <source>
        <dbReference type="EMBL" id="EWS73912.1"/>
    </source>
</evidence>
<dbReference type="KEGG" id="tet:TTHERM_000618850"/>
<gene>
    <name evidence="1" type="ORF">TTHERM_000618850</name>
</gene>
<dbReference type="InParanoid" id="W7X988"/>
<evidence type="ECO:0000313" key="2">
    <source>
        <dbReference type="Proteomes" id="UP000009168"/>
    </source>
</evidence>
<accession>W7X988</accession>
<reference evidence="2" key="1">
    <citation type="journal article" date="2006" name="PLoS Biol.">
        <title>Macronuclear genome sequence of the ciliate Tetrahymena thermophila, a model eukaryote.</title>
        <authorList>
            <person name="Eisen J.A."/>
            <person name="Coyne R.S."/>
            <person name="Wu M."/>
            <person name="Wu D."/>
            <person name="Thiagarajan M."/>
            <person name="Wortman J.R."/>
            <person name="Badger J.H."/>
            <person name="Ren Q."/>
            <person name="Amedeo P."/>
            <person name="Jones K.M."/>
            <person name="Tallon L.J."/>
            <person name="Delcher A.L."/>
            <person name="Salzberg S.L."/>
            <person name="Silva J.C."/>
            <person name="Haas B.J."/>
            <person name="Majoros W.H."/>
            <person name="Farzad M."/>
            <person name="Carlton J.M."/>
            <person name="Smith R.K. Jr."/>
            <person name="Garg J."/>
            <person name="Pearlman R.E."/>
            <person name="Karrer K.M."/>
            <person name="Sun L."/>
            <person name="Manning G."/>
            <person name="Elde N.C."/>
            <person name="Turkewitz A.P."/>
            <person name="Asai D.J."/>
            <person name="Wilkes D.E."/>
            <person name="Wang Y."/>
            <person name="Cai H."/>
            <person name="Collins K."/>
            <person name="Stewart B.A."/>
            <person name="Lee S.R."/>
            <person name="Wilamowska K."/>
            <person name="Weinberg Z."/>
            <person name="Ruzzo W.L."/>
            <person name="Wloga D."/>
            <person name="Gaertig J."/>
            <person name="Frankel J."/>
            <person name="Tsao C.-C."/>
            <person name="Gorovsky M.A."/>
            <person name="Keeling P.J."/>
            <person name="Waller R.F."/>
            <person name="Patron N.J."/>
            <person name="Cherry J.M."/>
            <person name="Stover N.A."/>
            <person name="Krieger C.J."/>
            <person name="del Toro C."/>
            <person name="Ryder H.F."/>
            <person name="Williamson S.C."/>
            <person name="Barbeau R.A."/>
            <person name="Hamilton E.P."/>
            <person name="Orias E."/>
        </authorList>
    </citation>
    <scope>NUCLEOTIDE SEQUENCE [LARGE SCALE GENOMIC DNA]</scope>
    <source>
        <strain evidence="2">SB210</strain>
    </source>
</reference>